<sequence>MSENANPAAPLRSCTAPGCGSPLGGPVSFCPYCGVACAPVQTAPVPPVAPPPAPAAPAAAATLVAAPGVPQAAAVELPPEKLVRAERLPPAGAAPASVEAVRPRATKRWPLVAAVALLVGGGTYAWLGRAPAGPDLAAAERCFAAGDYACSEREASQALQQYPGSVAAQRLLAQSTQQQNLRREAELREREERLRLEAQRQHERELARQREEQARREVQRQREELAQEQRRLDEQRRREQEQARLAAQAQALREAARQQALQRRQEQPVYLPGNSPRAGFGPAQDVFEQARSALPPKPRSAPEPRQPGGFGGALPGAGEQQKRNTLRSSILE</sequence>
<feature type="compositionally biased region" description="Basic and acidic residues" evidence="1">
    <location>
        <begin position="228"/>
        <end position="242"/>
    </location>
</feature>
<feature type="compositionally biased region" description="Low complexity" evidence="1">
    <location>
        <begin position="243"/>
        <end position="262"/>
    </location>
</feature>
<reference evidence="3" key="1">
    <citation type="submission" date="2016-10" db="EMBL/GenBank/DDBJ databases">
        <authorList>
            <person name="Varghese N."/>
            <person name="Submissions S."/>
        </authorList>
    </citation>
    <scope>NUCLEOTIDE SEQUENCE [LARGE SCALE GENOMIC DNA]</scope>
    <source>
        <strain evidence="3">CCTCC 2012022</strain>
    </source>
</reference>
<dbReference type="EMBL" id="LT629780">
    <property type="protein sequence ID" value="SDU01696.1"/>
    <property type="molecule type" value="Genomic_DNA"/>
</dbReference>
<keyword evidence="3" id="KW-1185">Reference proteome</keyword>
<dbReference type="STRING" id="1245526.SAMN05216580_0987"/>
<protein>
    <submittedName>
        <fullName evidence="2">Uncharacterized protein</fullName>
    </submittedName>
</protein>
<organism evidence="2 3">
    <name type="scientific">Geopseudomonas guangdongensis</name>
    <dbReference type="NCBI Taxonomy" id="1245526"/>
    <lineage>
        <taxon>Bacteria</taxon>
        <taxon>Pseudomonadati</taxon>
        <taxon>Pseudomonadota</taxon>
        <taxon>Gammaproteobacteria</taxon>
        <taxon>Pseudomonadales</taxon>
        <taxon>Pseudomonadaceae</taxon>
        <taxon>Geopseudomonas</taxon>
    </lineage>
</organism>
<dbReference type="AlphaFoldDB" id="A0A1H2F2S0"/>
<feature type="region of interest" description="Disordered" evidence="1">
    <location>
        <begin position="228"/>
        <end position="332"/>
    </location>
</feature>
<evidence type="ECO:0000313" key="2">
    <source>
        <dbReference type="EMBL" id="SDU01696.1"/>
    </source>
</evidence>
<proteinExistence type="predicted"/>
<dbReference type="Proteomes" id="UP000243063">
    <property type="component" value="Chromosome I"/>
</dbReference>
<evidence type="ECO:0000313" key="3">
    <source>
        <dbReference type="Proteomes" id="UP000243063"/>
    </source>
</evidence>
<name>A0A1H2F2S0_9GAMM</name>
<dbReference type="RefSeq" id="WP_157718971.1">
    <property type="nucleotide sequence ID" value="NZ_LT629780.1"/>
</dbReference>
<feature type="compositionally biased region" description="Pro residues" evidence="1">
    <location>
        <begin position="295"/>
        <end position="305"/>
    </location>
</feature>
<accession>A0A1H2F2S0</accession>
<evidence type="ECO:0000256" key="1">
    <source>
        <dbReference type="SAM" id="MobiDB-lite"/>
    </source>
</evidence>
<gene>
    <name evidence="2" type="ORF">SAMN05216580_0987</name>
</gene>